<dbReference type="VEuPathDB" id="FungiDB:PAAG_05359"/>
<dbReference type="Gene3D" id="3.90.1150.10">
    <property type="entry name" value="Aspartate Aminotransferase, domain 1"/>
    <property type="match status" value="1"/>
</dbReference>
<dbReference type="PANTHER" id="PTHR42858:SF1">
    <property type="entry name" value="LD15494P"/>
    <property type="match status" value="1"/>
</dbReference>
<dbReference type="SUPFAM" id="SSF53383">
    <property type="entry name" value="PLP-dependent transferases"/>
    <property type="match status" value="1"/>
</dbReference>
<dbReference type="InterPro" id="IPR015422">
    <property type="entry name" value="PyrdxlP-dep_Trfase_small"/>
</dbReference>
<proteinExistence type="predicted"/>
<evidence type="ECO:0000313" key="3">
    <source>
        <dbReference type="Proteomes" id="UP000002059"/>
    </source>
</evidence>
<gene>
    <name evidence="2" type="ORF">PAAG_05359</name>
</gene>
<accession>C1H3L6</accession>
<keyword evidence="2" id="KW-0808">Transferase</keyword>
<dbReference type="RefSeq" id="XP_002792630.1">
    <property type="nucleotide sequence ID" value="XM_002792584.1"/>
</dbReference>
<dbReference type="InterPro" id="IPR004839">
    <property type="entry name" value="Aminotransferase_I/II_large"/>
</dbReference>
<dbReference type="InterPro" id="IPR015424">
    <property type="entry name" value="PyrdxlP-dep_Trfase"/>
</dbReference>
<dbReference type="GO" id="GO:0047536">
    <property type="term" value="F:2-aminoadipate transaminase activity"/>
    <property type="evidence" value="ECO:0007669"/>
    <property type="project" value="TreeGrafter"/>
</dbReference>
<dbReference type="STRING" id="502779.C1H3L6"/>
<dbReference type="eggNOG" id="KOG0634">
    <property type="taxonomic scope" value="Eukaryota"/>
</dbReference>
<organism evidence="2 3">
    <name type="scientific">Paracoccidioides lutzii (strain ATCC MYA-826 / Pb01)</name>
    <name type="common">Paracoccidioides brasiliensis</name>
    <dbReference type="NCBI Taxonomy" id="502779"/>
    <lineage>
        <taxon>Eukaryota</taxon>
        <taxon>Fungi</taxon>
        <taxon>Dikarya</taxon>
        <taxon>Ascomycota</taxon>
        <taxon>Pezizomycotina</taxon>
        <taxon>Eurotiomycetes</taxon>
        <taxon>Eurotiomycetidae</taxon>
        <taxon>Onygenales</taxon>
        <taxon>Ajellomycetaceae</taxon>
        <taxon>Paracoccidioides</taxon>
    </lineage>
</organism>
<dbReference type="Pfam" id="PF00155">
    <property type="entry name" value="Aminotran_1_2"/>
    <property type="match status" value="1"/>
</dbReference>
<dbReference type="AlphaFoldDB" id="C1H3L6"/>
<keyword evidence="3" id="KW-1185">Reference proteome</keyword>
<dbReference type="CDD" id="cd00609">
    <property type="entry name" value="AAT_like"/>
    <property type="match status" value="1"/>
</dbReference>
<dbReference type="FunFam" id="3.40.640.10:FF:000080">
    <property type="entry name" value="Aminotransferase, putative"/>
    <property type="match status" value="1"/>
</dbReference>
<dbReference type="Gene3D" id="3.40.640.10">
    <property type="entry name" value="Type I PLP-dependent aspartate aminotransferase-like (Major domain)"/>
    <property type="match status" value="1"/>
</dbReference>
<dbReference type="InterPro" id="IPR015421">
    <property type="entry name" value="PyrdxlP-dep_Trfase_major"/>
</dbReference>
<dbReference type="HOGENOM" id="CLU_017584_0_6_1"/>
<dbReference type="GO" id="GO:0030170">
    <property type="term" value="F:pyridoxal phosphate binding"/>
    <property type="evidence" value="ECO:0007669"/>
    <property type="project" value="InterPro"/>
</dbReference>
<dbReference type="GeneID" id="9096043"/>
<reference evidence="2 3" key="1">
    <citation type="journal article" date="2011" name="PLoS Genet.">
        <title>Comparative genomic analysis of human fungal pathogens causing paracoccidioidomycosis.</title>
        <authorList>
            <person name="Desjardins C.A."/>
            <person name="Champion M.D."/>
            <person name="Holder J.W."/>
            <person name="Muszewska A."/>
            <person name="Goldberg J."/>
            <person name="Bailao A.M."/>
            <person name="Brigido M.M."/>
            <person name="Ferreira M.E."/>
            <person name="Garcia A.M."/>
            <person name="Grynberg M."/>
            <person name="Gujja S."/>
            <person name="Heiman D.I."/>
            <person name="Henn M.R."/>
            <person name="Kodira C.D."/>
            <person name="Leon-Narvaez H."/>
            <person name="Longo L.V."/>
            <person name="Ma L.J."/>
            <person name="Malavazi I."/>
            <person name="Matsuo A.L."/>
            <person name="Morais F.V."/>
            <person name="Pereira M."/>
            <person name="Rodriguez-Brito S."/>
            <person name="Sakthikumar S."/>
            <person name="Salem-Izacc S.M."/>
            <person name="Sykes S.M."/>
            <person name="Teixeira M.M."/>
            <person name="Vallejo M.C."/>
            <person name="Walter M.E."/>
            <person name="Yandava C."/>
            <person name="Young S."/>
            <person name="Zeng Q."/>
            <person name="Zucker J."/>
            <person name="Felipe M.S."/>
            <person name="Goldman G.H."/>
            <person name="Haas B.J."/>
            <person name="McEwen J.G."/>
            <person name="Nino-Vega G."/>
            <person name="Puccia R."/>
            <person name="San-Blas G."/>
            <person name="Soares C.M."/>
            <person name="Birren B.W."/>
            <person name="Cuomo C.A."/>
        </authorList>
    </citation>
    <scope>NUCLEOTIDE SEQUENCE [LARGE SCALE GENOMIC DNA]</scope>
    <source>
        <strain evidence="3">ATCC MYA-826 / Pb01</strain>
    </source>
</reference>
<dbReference type="EMBL" id="KN294005">
    <property type="protein sequence ID" value="EEH34310.1"/>
    <property type="molecule type" value="Genomic_DNA"/>
</dbReference>
<protein>
    <submittedName>
        <fullName evidence="2">Aminotransferase</fullName>
    </submittedName>
</protein>
<dbReference type="PANTHER" id="PTHR42858">
    <property type="entry name" value="AMINOTRANSFERASE"/>
    <property type="match status" value="1"/>
</dbReference>
<keyword evidence="2" id="KW-0032">Aminotransferase</keyword>
<dbReference type="Proteomes" id="UP000002059">
    <property type="component" value="Partially assembled WGS sequence"/>
</dbReference>
<evidence type="ECO:0000259" key="1">
    <source>
        <dbReference type="Pfam" id="PF00155"/>
    </source>
</evidence>
<dbReference type="OMA" id="MIALDSM"/>
<dbReference type="KEGG" id="pbl:PAAG_05359"/>
<dbReference type="OrthoDB" id="7042322at2759"/>
<name>C1H3L6_PARBA</name>
<sequence>MRQINLFRGWPNPSLHPLPALTTATSTILSNPLLSAPALSYGPNEGDASLRAEIARWLSEFYTPPSPVTASRICITGGASQNLACLLQVFSDPLYTRNVWLVVPTYYLACRIFDDAGFSGKLKGVSEDAEGVDVEELERGLESSEGRAGAEKCWERERNSESRWTLKPPRSWRKLYKHIIYTTPTFSNPSSKVMSLRRREELVRLARKYDALIISDDVYDHLQWPVSASPSPSKIYPDKALVPRIVDVDRYLDGGPQDDFGNAVSNGSFSKIVGPGCRVGWAEGTDKFVYGLSQTGSSRSGGCPSQLTSTFIRELLSTNSLQTHIRNVLQPEYSSRYYTLTAAVRKHLVPLGVLLTNADGNANASASANANSGTTAGGYFLWLRLPRGLKASDLAGKAQGEEDVVIAGGNLFNVAREDGYRTDADKVALGEAEDFESYVRLCFAWEEEEKFDEGVERLARLIRRELERT</sequence>
<evidence type="ECO:0000313" key="2">
    <source>
        <dbReference type="EMBL" id="EEH34310.1"/>
    </source>
</evidence>
<feature type="domain" description="Aminotransferase class I/classII large" evidence="1">
    <location>
        <begin position="37"/>
        <end position="458"/>
    </location>
</feature>